<evidence type="ECO:0000313" key="1">
    <source>
        <dbReference type="EMBL" id="TNN57751.1"/>
    </source>
</evidence>
<proteinExistence type="predicted"/>
<name>A0A4Z2GWT5_9TELE</name>
<accession>A0A4Z2GWT5</accession>
<reference evidence="1 2" key="1">
    <citation type="submission" date="2019-03" db="EMBL/GenBank/DDBJ databases">
        <title>First draft genome of Liparis tanakae, snailfish: a comprehensive survey of snailfish specific genes.</title>
        <authorList>
            <person name="Kim W."/>
            <person name="Song I."/>
            <person name="Jeong J.-H."/>
            <person name="Kim D."/>
            <person name="Kim S."/>
            <person name="Ryu S."/>
            <person name="Song J.Y."/>
            <person name="Lee S.K."/>
        </authorList>
    </citation>
    <scope>NUCLEOTIDE SEQUENCE [LARGE SCALE GENOMIC DNA]</scope>
    <source>
        <tissue evidence="1">Muscle</tissue>
    </source>
</reference>
<dbReference type="EMBL" id="SRLO01000397">
    <property type="protein sequence ID" value="TNN57751.1"/>
    <property type="molecule type" value="Genomic_DNA"/>
</dbReference>
<gene>
    <name evidence="1" type="ORF">EYF80_032029</name>
</gene>
<dbReference type="Proteomes" id="UP000314294">
    <property type="component" value="Unassembled WGS sequence"/>
</dbReference>
<dbReference type="AlphaFoldDB" id="A0A4Z2GWT5"/>
<comment type="caution">
    <text evidence="1">The sequence shown here is derived from an EMBL/GenBank/DDBJ whole genome shotgun (WGS) entry which is preliminary data.</text>
</comment>
<organism evidence="1 2">
    <name type="scientific">Liparis tanakae</name>
    <name type="common">Tanaka's snailfish</name>
    <dbReference type="NCBI Taxonomy" id="230148"/>
    <lineage>
        <taxon>Eukaryota</taxon>
        <taxon>Metazoa</taxon>
        <taxon>Chordata</taxon>
        <taxon>Craniata</taxon>
        <taxon>Vertebrata</taxon>
        <taxon>Euteleostomi</taxon>
        <taxon>Actinopterygii</taxon>
        <taxon>Neopterygii</taxon>
        <taxon>Teleostei</taxon>
        <taxon>Neoteleostei</taxon>
        <taxon>Acanthomorphata</taxon>
        <taxon>Eupercaria</taxon>
        <taxon>Perciformes</taxon>
        <taxon>Cottioidei</taxon>
        <taxon>Cottales</taxon>
        <taxon>Liparidae</taxon>
        <taxon>Liparis</taxon>
    </lineage>
</organism>
<evidence type="ECO:0000313" key="2">
    <source>
        <dbReference type="Proteomes" id="UP000314294"/>
    </source>
</evidence>
<keyword evidence="2" id="KW-1185">Reference proteome</keyword>
<sequence length="215" mass="23266">MERSRVLGAMLIKGASAGSGPVDPVVVGQESHTQSVIKGAESCPDECEMSMCDTSSETWPFPPSLRKSVTSAPAHQSWAIAILGGIAGDDFDAAWCEDASTVGRRVVHLKRLGKGLIVQQSSAWTPSGRTESCSLDIMRRVGESDPLSRDGELSGPPWHLFRLRCITDILCFPFLWDFMTRTGKNKLKDVHHFSLTSSTLQPFGFAPAADGSGRM</sequence>
<protein>
    <submittedName>
        <fullName evidence="1">Uncharacterized protein</fullName>
    </submittedName>
</protein>